<organism evidence="3 4">
    <name type="scientific">Macrophomina phaseolina</name>
    <dbReference type="NCBI Taxonomy" id="35725"/>
    <lineage>
        <taxon>Eukaryota</taxon>
        <taxon>Fungi</taxon>
        <taxon>Dikarya</taxon>
        <taxon>Ascomycota</taxon>
        <taxon>Pezizomycotina</taxon>
        <taxon>Dothideomycetes</taxon>
        <taxon>Dothideomycetes incertae sedis</taxon>
        <taxon>Botryosphaeriales</taxon>
        <taxon>Botryosphaeriaceae</taxon>
        <taxon>Macrophomina</taxon>
    </lineage>
</organism>
<reference evidence="3 4" key="1">
    <citation type="journal article" date="2021" name="Nat. Commun.">
        <title>Genetic determinants of endophytism in the Arabidopsis root mycobiome.</title>
        <authorList>
            <person name="Mesny F."/>
            <person name="Miyauchi S."/>
            <person name="Thiergart T."/>
            <person name="Pickel B."/>
            <person name="Atanasova L."/>
            <person name="Karlsson M."/>
            <person name="Huettel B."/>
            <person name="Barry K.W."/>
            <person name="Haridas S."/>
            <person name="Chen C."/>
            <person name="Bauer D."/>
            <person name="Andreopoulos W."/>
            <person name="Pangilinan J."/>
            <person name="LaButti K."/>
            <person name="Riley R."/>
            <person name="Lipzen A."/>
            <person name="Clum A."/>
            <person name="Drula E."/>
            <person name="Henrissat B."/>
            <person name="Kohler A."/>
            <person name="Grigoriev I.V."/>
            <person name="Martin F.M."/>
            <person name="Hacquard S."/>
        </authorList>
    </citation>
    <scope>NUCLEOTIDE SEQUENCE [LARGE SCALE GENOMIC DNA]</scope>
    <source>
        <strain evidence="3 4">MPI-SDFR-AT-0080</strain>
    </source>
</reference>
<feature type="non-terminal residue" evidence="3">
    <location>
        <position position="1"/>
    </location>
</feature>
<dbReference type="PANTHER" id="PTHR21661:SF39">
    <property type="entry name" value="HYDROLASE, PUTATIVE (AFU_ORTHOLOGUE AFUA_3G08960)-RELATED"/>
    <property type="match status" value="1"/>
</dbReference>
<evidence type="ECO:0000313" key="3">
    <source>
        <dbReference type="EMBL" id="KAH7020680.1"/>
    </source>
</evidence>
<evidence type="ECO:0000256" key="1">
    <source>
        <dbReference type="ARBA" id="ARBA00010088"/>
    </source>
</evidence>
<dbReference type="InterPro" id="IPR029058">
    <property type="entry name" value="AB_hydrolase_fold"/>
</dbReference>
<evidence type="ECO:0000256" key="2">
    <source>
        <dbReference type="ARBA" id="ARBA00022801"/>
    </source>
</evidence>
<evidence type="ECO:0000313" key="4">
    <source>
        <dbReference type="Proteomes" id="UP000774617"/>
    </source>
</evidence>
<keyword evidence="2 3" id="KW-0378">Hydrolase</keyword>
<dbReference type="EMBL" id="JAGTJR010000066">
    <property type="protein sequence ID" value="KAH7020680.1"/>
    <property type="molecule type" value="Genomic_DNA"/>
</dbReference>
<name>A0ABQ8FS94_9PEZI</name>
<comment type="caution">
    <text evidence="3">The sequence shown here is derived from an EMBL/GenBank/DDBJ whole genome shotgun (WGS) entry which is preliminary data.</text>
</comment>
<comment type="similarity">
    <text evidence="1">Belongs to the peptidase S33 family.</text>
</comment>
<keyword evidence="4" id="KW-1185">Reference proteome</keyword>
<sequence>LDKQAAERAEKFRAVGMSYAMLHATKPSTAGFSVGSSPTSLLAWIGEKMIDWSDPETKPSLDTILTNVSIYWFTGTYPTSLWPYRSVGIPGTPNGKPKAVSWFPREIITLPRAVIKEDPGVTHFYAHEKGGHFAALEVPELLWADLEDFVAKVWKK</sequence>
<dbReference type="GO" id="GO:0016787">
    <property type="term" value="F:hydrolase activity"/>
    <property type="evidence" value="ECO:0007669"/>
    <property type="project" value="UniProtKB-KW"/>
</dbReference>
<dbReference type="Gene3D" id="3.40.50.1820">
    <property type="entry name" value="alpha/beta hydrolase"/>
    <property type="match status" value="1"/>
</dbReference>
<protein>
    <submittedName>
        <fullName evidence="3">Alpha/Beta hydrolase protein</fullName>
    </submittedName>
</protein>
<dbReference type="PANTHER" id="PTHR21661">
    <property type="entry name" value="EPOXIDE HYDROLASE 1-RELATED"/>
    <property type="match status" value="1"/>
</dbReference>
<proteinExistence type="inferred from homology"/>
<dbReference type="Proteomes" id="UP000774617">
    <property type="component" value="Unassembled WGS sequence"/>
</dbReference>
<accession>A0ABQ8FS94</accession>
<dbReference type="SUPFAM" id="SSF53474">
    <property type="entry name" value="alpha/beta-Hydrolases"/>
    <property type="match status" value="1"/>
</dbReference>
<gene>
    <name evidence="3" type="ORF">B0J12DRAFT_585840</name>
</gene>